<dbReference type="Proteomes" id="UP000483362">
    <property type="component" value="Unassembled WGS sequence"/>
</dbReference>
<reference evidence="1 2" key="1">
    <citation type="submission" date="2019-08" db="EMBL/GenBank/DDBJ databases">
        <title>In-depth cultivation of the pig gut microbiome towards novel bacterial diversity and tailored functional studies.</title>
        <authorList>
            <person name="Wylensek D."/>
            <person name="Hitch T.C.A."/>
            <person name="Clavel T."/>
        </authorList>
    </citation>
    <scope>NUCLEOTIDE SEQUENCE [LARGE SCALE GENOMIC DNA]</scope>
    <source>
        <strain evidence="1 2">Oil-RF-744-WCA-WT-10</strain>
    </source>
</reference>
<name>A0A6L5XEE3_9BACT</name>
<gene>
    <name evidence="1" type="ORF">FYJ29_10415</name>
</gene>
<organism evidence="1 2">
    <name type="scientific">Sodaliphilus pleomorphus</name>
    <dbReference type="NCBI Taxonomy" id="2606626"/>
    <lineage>
        <taxon>Bacteria</taxon>
        <taxon>Pseudomonadati</taxon>
        <taxon>Bacteroidota</taxon>
        <taxon>Bacteroidia</taxon>
        <taxon>Bacteroidales</taxon>
        <taxon>Muribaculaceae</taxon>
        <taxon>Sodaliphilus</taxon>
    </lineage>
</organism>
<evidence type="ECO:0000313" key="1">
    <source>
        <dbReference type="EMBL" id="MSS18167.1"/>
    </source>
</evidence>
<comment type="caution">
    <text evidence="1">The sequence shown here is derived from an EMBL/GenBank/DDBJ whole genome shotgun (WGS) entry which is preliminary data.</text>
</comment>
<dbReference type="AlphaFoldDB" id="A0A6L5XEE3"/>
<evidence type="ECO:0000313" key="2">
    <source>
        <dbReference type="Proteomes" id="UP000483362"/>
    </source>
</evidence>
<proteinExistence type="predicted"/>
<dbReference type="RefSeq" id="WP_154327108.1">
    <property type="nucleotide sequence ID" value="NZ_CP045696.1"/>
</dbReference>
<accession>A0A6L5XEE3</accession>
<keyword evidence="2" id="KW-1185">Reference proteome</keyword>
<dbReference type="EMBL" id="VULT01000016">
    <property type="protein sequence ID" value="MSS18167.1"/>
    <property type="molecule type" value="Genomic_DNA"/>
</dbReference>
<sequence length="63" mass="6992">MIAKIAFILRLANFFGCKKGGWGGEKTFLAIFGRSPLLIFFVEEVGGKTKKIPDIAIWDCLTN</sequence>
<protein>
    <submittedName>
        <fullName evidence="1">Uncharacterized protein</fullName>
    </submittedName>
</protein>